<dbReference type="AlphaFoldDB" id="G1KZK3"/>
<dbReference type="Pfam" id="PF14968">
    <property type="entry name" value="CCDC84"/>
    <property type="match status" value="2"/>
</dbReference>
<dbReference type="Ensembl" id="ENSAMET00000000053.2">
    <property type="protein sequence ID" value="ENSAMEP00000000051.2"/>
    <property type="gene ID" value="ENSAMEG00000000052.2"/>
</dbReference>
<dbReference type="PANTHER" id="PTHR31198">
    <property type="entry name" value="COILED-COIL DOMAIN-CONTAINING PROTEIN 84"/>
    <property type="match status" value="1"/>
</dbReference>
<reference evidence="3" key="3">
    <citation type="submission" date="2025-09" db="UniProtKB">
        <authorList>
            <consortium name="Ensembl"/>
        </authorList>
    </citation>
    <scope>IDENTIFICATION</scope>
</reference>
<dbReference type="InterPro" id="IPR028015">
    <property type="entry name" value="CCDC84-like"/>
</dbReference>
<feature type="region of interest" description="Disordered" evidence="2">
    <location>
        <begin position="301"/>
        <end position="342"/>
    </location>
</feature>
<dbReference type="HOGENOM" id="CLU_041370_1_0_1"/>
<dbReference type="GO" id="GO:0042176">
    <property type="term" value="P:regulation of protein catabolic process"/>
    <property type="evidence" value="ECO:0007669"/>
    <property type="project" value="Ensembl"/>
</dbReference>
<evidence type="ECO:0000313" key="3">
    <source>
        <dbReference type="Ensembl" id="ENSAMEP00000000051.2"/>
    </source>
</evidence>
<feature type="compositionally biased region" description="Basic residues" evidence="2">
    <location>
        <begin position="458"/>
        <end position="469"/>
    </location>
</feature>
<dbReference type="InParanoid" id="G1KZK3"/>
<dbReference type="GO" id="GO:0000398">
    <property type="term" value="P:mRNA splicing, via spliceosome"/>
    <property type="evidence" value="ECO:0007669"/>
    <property type="project" value="Ensembl"/>
</dbReference>
<reference evidence="3 4" key="1">
    <citation type="journal article" date="2010" name="Nature">
        <title>The sequence and de novo assembly of the giant panda genome.</title>
        <authorList>
            <person name="Li R."/>
            <person name="Fan W."/>
            <person name="Tian G."/>
            <person name="Zhu H."/>
            <person name="He L."/>
            <person name="Cai J."/>
            <person name="Huang Q."/>
            <person name="Cai Q."/>
            <person name="Li B."/>
            <person name="Bai Y."/>
            <person name="Zhang Z."/>
            <person name="Zhang Y."/>
            <person name="Wang W."/>
            <person name="Li J."/>
            <person name="Wei F."/>
            <person name="Li H."/>
            <person name="Jian M."/>
            <person name="Li J."/>
            <person name="Zhang Z."/>
            <person name="Nielsen R."/>
            <person name="Li D."/>
            <person name="Gu W."/>
            <person name="Yang Z."/>
            <person name="Xuan Z."/>
            <person name="Ryder O.A."/>
            <person name="Leung F.C."/>
            <person name="Zhou Y."/>
            <person name="Cao J."/>
            <person name="Sun X."/>
            <person name="Fu Y."/>
            <person name="Fang X."/>
            <person name="Guo X."/>
            <person name="Wang B."/>
            <person name="Hou R."/>
            <person name="Shen F."/>
            <person name="Mu B."/>
            <person name="Ni P."/>
            <person name="Lin R."/>
            <person name="Qian W."/>
            <person name="Wang G."/>
            <person name="Yu C."/>
            <person name="Nie W."/>
            <person name="Wang J."/>
            <person name="Wu Z."/>
            <person name="Liang H."/>
            <person name="Min J."/>
            <person name="Wu Q."/>
            <person name="Cheng S."/>
            <person name="Ruan J."/>
            <person name="Wang M."/>
            <person name="Shi Z."/>
            <person name="Wen M."/>
            <person name="Liu B."/>
            <person name="Ren X."/>
            <person name="Zheng H."/>
            <person name="Dong D."/>
            <person name="Cook K."/>
            <person name="Shan G."/>
            <person name="Zhang H."/>
            <person name="Kosiol C."/>
            <person name="Xie X."/>
            <person name="Lu Z."/>
            <person name="Zheng H."/>
            <person name="Li Y."/>
            <person name="Steiner C.C."/>
            <person name="Lam T.T."/>
            <person name="Lin S."/>
            <person name="Zhang Q."/>
            <person name="Li G."/>
            <person name="Tian J."/>
            <person name="Gong T."/>
            <person name="Liu H."/>
            <person name="Zhang D."/>
            <person name="Fang L."/>
            <person name="Ye C."/>
            <person name="Zhang J."/>
            <person name="Hu W."/>
            <person name="Xu A."/>
            <person name="Ren Y."/>
            <person name="Zhang G."/>
            <person name="Bruford M.W."/>
            <person name="Li Q."/>
            <person name="Ma L."/>
            <person name="Guo Y."/>
            <person name="An N."/>
            <person name="Hu Y."/>
            <person name="Zheng Y."/>
            <person name="Shi Y."/>
            <person name="Li Z."/>
            <person name="Liu Q."/>
            <person name="Chen Y."/>
            <person name="Zhao J."/>
            <person name="Qu N."/>
            <person name="Zhao S."/>
            <person name="Tian F."/>
            <person name="Wang X."/>
            <person name="Wang H."/>
            <person name="Xu L."/>
            <person name="Liu X."/>
            <person name="Vinar T."/>
            <person name="Wang Y."/>
            <person name="Lam T.W."/>
            <person name="Yiu S.M."/>
            <person name="Liu S."/>
            <person name="Zhang H."/>
            <person name="Li D."/>
            <person name="Huang Y."/>
            <person name="Wang X."/>
            <person name="Yang G."/>
            <person name="Jiang Z."/>
            <person name="Wang J."/>
            <person name="Qin N."/>
            <person name="Li L."/>
            <person name="Li J."/>
            <person name="Bolund L."/>
            <person name="Kristiansen K."/>
            <person name="Wong G.K."/>
            <person name="Olson M."/>
            <person name="Zhang X."/>
            <person name="Li S."/>
            <person name="Yang H."/>
            <person name="Wang J."/>
            <person name="Wang J."/>
        </authorList>
    </citation>
    <scope>NUCLEOTIDE SEQUENCE [LARGE SCALE GENOMIC DNA]</scope>
</reference>
<dbReference type="eggNOG" id="ENOG502QS8B">
    <property type="taxonomic scope" value="Eukaryota"/>
</dbReference>
<keyword evidence="1" id="KW-0175">Coiled coil</keyword>
<name>G1KZK3_AILME</name>
<protein>
    <submittedName>
        <fullName evidence="3">Centrosomal AT-AC splicing factor</fullName>
    </submittedName>
</protein>
<dbReference type="GO" id="GO:0005813">
    <property type="term" value="C:centrosome"/>
    <property type="evidence" value="ECO:0007669"/>
    <property type="project" value="Ensembl"/>
</dbReference>
<proteinExistence type="predicted"/>
<dbReference type="GO" id="GO:0010826">
    <property type="term" value="P:negative regulation of centrosome duplication"/>
    <property type="evidence" value="ECO:0007669"/>
    <property type="project" value="Ensembl"/>
</dbReference>
<dbReference type="GO" id="GO:0051304">
    <property type="term" value="P:chromosome separation"/>
    <property type="evidence" value="ECO:0007669"/>
    <property type="project" value="Ensembl"/>
</dbReference>
<feature type="compositionally biased region" description="Polar residues" evidence="2">
    <location>
        <begin position="321"/>
        <end position="336"/>
    </location>
</feature>
<feature type="region of interest" description="Disordered" evidence="2">
    <location>
        <begin position="443"/>
        <end position="469"/>
    </location>
</feature>
<dbReference type="GeneTree" id="ENSGT00390000007799"/>
<dbReference type="PANTHER" id="PTHR31198:SF1">
    <property type="entry name" value="CENTROSOMAL AT-AC SPLICING FACTOR"/>
    <property type="match status" value="1"/>
</dbReference>
<organism evidence="3 4">
    <name type="scientific">Ailuropoda melanoleuca</name>
    <name type="common">Giant panda</name>
    <dbReference type="NCBI Taxonomy" id="9646"/>
    <lineage>
        <taxon>Eukaryota</taxon>
        <taxon>Metazoa</taxon>
        <taxon>Chordata</taxon>
        <taxon>Craniata</taxon>
        <taxon>Vertebrata</taxon>
        <taxon>Euteleostomi</taxon>
        <taxon>Mammalia</taxon>
        <taxon>Eutheria</taxon>
        <taxon>Laurasiatheria</taxon>
        <taxon>Carnivora</taxon>
        <taxon>Caniformia</taxon>
        <taxon>Ursidae</taxon>
        <taxon>Ailuropoda</taxon>
    </lineage>
</organism>
<accession>G1KZK3</accession>
<gene>
    <name evidence="3" type="primary">CENATAC</name>
</gene>
<evidence type="ECO:0000313" key="4">
    <source>
        <dbReference type="Proteomes" id="UP000008912"/>
    </source>
</evidence>
<dbReference type="Proteomes" id="UP000008912">
    <property type="component" value="Unassembled WGS sequence"/>
</dbReference>
<dbReference type="STRING" id="9646.ENSAMEP00000000051"/>
<evidence type="ECO:0000256" key="2">
    <source>
        <dbReference type="SAM" id="MobiDB-lite"/>
    </source>
</evidence>
<reference evidence="3" key="2">
    <citation type="submission" date="2025-08" db="UniProtKB">
        <authorList>
            <consortium name="Ensembl"/>
        </authorList>
    </citation>
    <scope>IDENTIFICATION</scope>
</reference>
<feature type="coiled-coil region" evidence="1">
    <location>
        <begin position="269"/>
        <end position="300"/>
    </location>
</feature>
<keyword evidence="4" id="KW-1185">Reference proteome</keyword>
<evidence type="ECO:0000256" key="1">
    <source>
        <dbReference type="SAM" id="Coils"/>
    </source>
</evidence>
<sequence>MRAACGPAGAPNCCARSQLLRALFPAHAHTAAAALAGYISEYRCWLGALVRREPGQGLAQPQMGLQWRLPAAGGRWDRWARSAPEGSEVAEWRKTSCASRLPTPGPMAPAQRCPLCRQTFFCGRGHVYSRKHQRQLKAALERLLPQVEAARKAIRAAQVERYVPEHERRCWCLCCGCDVRKHLSHGNLTVLHGGLLEHLARFSHFYWKLETVVTVFYQLCPEAETQTPEHKKATNRFWWENKAEFQMKEKFLISPQDYARFKKSMVKGLDTYEEKEDEVIKEMAAQIREVEHSRQELVRSVLEPQAVPDPEDGSSALGSWKGTNSLVASTSQQPSSVDLPPTPELDWMETGQPLTFIGHQDTPGIGNIHSGATPPWMVQDEEHSSVNQQIGPSYEEFLKEKEKQKLKKLPPDRVGANFDHSSSTSVGWLPSFGRVWNNGRRWQSRHQFKTEAAARNKQQSHKEKKPSVS</sequence>